<evidence type="ECO:0000256" key="2">
    <source>
        <dbReference type="ARBA" id="ARBA00007094"/>
    </source>
</evidence>
<dbReference type="Pfam" id="PF05190">
    <property type="entry name" value="MutS_IV"/>
    <property type="match status" value="1"/>
</dbReference>
<keyword evidence="6" id="KW-0067">ATP-binding</keyword>
<dbReference type="OrthoDB" id="10252754at2759"/>
<dbReference type="InterPro" id="IPR036678">
    <property type="entry name" value="MutS_con_dom_sf"/>
</dbReference>
<evidence type="ECO:0000256" key="7">
    <source>
        <dbReference type="ARBA" id="ARBA00023125"/>
    </source>
</evidence>
<dbReference type="Pfam" id="PF05192">
    <property type="entry name" value="MutS_III"/>
    <property type="match status" value="1"/>
</dbReference>
<keyword evidence="12" id="KW-0175">Coiled coil</keyword>
<accession>A0A812CFH1</accession>
<evidence type="ECO:0000256" key="4">
    <source>
        <dbReference type="ARBA" id="ARBA00022741"/>
    </source>
</evidence>
<reference evidence="15" key="1">
    <citation type="submission" date="2021-01" db="EMBL/GenBank/DDBJ databases">
        <authorList>
            <person name="Li R."/>
            <person name="Bekaert M."/>
        </authorList>
    </citation>
    <scope>NUCLEOTIDE SEQUENCE</scope>
    <source>
        <strain evidence="15">Farmed</strain>
    </source>
</reference>
<dbReference type="FunFam" id="3.40.1170.10:FF:000004">
    <property type="entry name" value="DNA mismatch repair protein"/>
    <property type="match status" value="1"/>
</dbReference>
<dbReference type="InterPro" id="IPR007695">
    <property type="entry name" value="DNA_mismatch_repair_MutS-lik_N"/>
</dbReference>
<evidence type="ECO:0000256" key="13">
    <source>
        <dbReference type="SAM" id="MobiDB-lite"/>
    </source>
</evidence>
<gene>
    <name evidence="15" type="ORF">SPHA_38201</name>
</gene>
<dbReference type="FunFam" id="3.30.420.110:FF:000010">
    <property type="entry name" value="DNA mismatch repair protein"/>
    <property type="match status" value="1"/>
</dbReference>
<dbReference type="InterPro" id="IPR007861">
    <property type="entry name" value="DNA_mismatch_repair_MutS_clamp"/>
</dbReference>
<keyword evidence="7" id="KW-0238">DNA-binding</keyword>
<dbReference type="PANTHER" id="PTHR11361:SF122">
    <property type="entry name" value="DNA MISMATCH REPAIR PROTEIN MSH3"/>
    <property type="match status" value="1"/>
</dbReference>
<feature type="compositionally biased region" description="Basic and acidic residues" evidence="13">
    <location>
        <begin position="1"/>
        <end position="11"/>
    </location>
</feature>
<feature type="coiled-coil region" evidence="12">
    <location>
        <begin position="510"/>
        <end position="537"/>
    </location>
</feature>
<evidence type="ECO:0000256" key="1">
    <source>
        <dbReference type="ARBA" id="ARBA00004123"/>
    </source>
</evidence>
<proteinExistence type="inferred from homology"/>
<evidence type="ECO:0000259" key="14">
    <source>
        <dbReference type="SMART" id="SM00533"/>
    </source>
</evidence>
<sequence>MSTKTTDEKPSKGSKHSSTSIPGNKKPTTGIKYTPLEQQVVALKAKHPNTVLFIECGYKYRFFGEDAEIAAKVLKITCNPDHNFMTASIPTHRLFVHVKRLVSAGYKVGVVKQTETAALKAASDNKSSVFTRHLTDLYTKSTLIEKDVLDHEETISDNSTISSQYLMCVCELPGQEKVKGKNLMHIGLVAVQPATGEVIYDCFDDNITRSRLETGITHLQPVEVILPVTLSKPTKDLFQHLTSISFSDDDRMRIENLNDDKFVYQTAFENITTFYGDQETTDGVCHLQEVIRLPPAVTCCLSALIDYLSEFKLQRILKVTSCFKPFSLESSYLKLPAKTVQNLELFQNLTTRQTKGSLFWVLDHTTTSFGKRLLHSWVSHPLLKIRDIEERQEAIGELLSNHCECFSAMKASLVKLPDLEKGLVTIVYKKCTPLEFISISNSLQKISEEYHIQKNMFLKDVKSQMLKEIVNEIPELLGDIGVFSNALNLEALKSNNKTNLFVNETQFPDIVEQKSAIKGIRKEIDEYRKTIQQILKVPSFTYSSVSGVEFLIEVKNDLMSRVPQDWIKISSTKAVSRFHSPFIEEKYKLLNQRNEQLEMACNSAWTEFLNSFQVKYQPYKKAVHLLATLDCLFSLAKATQNGDYVRYRYFANLSILLL</sequence>
<dbReference type="EMBL" id="CAHIKZ030001729">
    <property type="protein sequence ID" value="CAE1273496.1"/>
    <property type="molecule type" value="Genomic_DNA"/>
</dbReference>
<dbReference type="GO" id="GO:0140664">
    <property type="term" value="F:ATP-dependent DNA damage sensor activity"/>
    <property type="evidence" value="ECO:0007669"/>
    <property type="project" value="InterPro"/>
</dbReference>
<evidence type="ECO:0000256" key="6">
    <source>
        <dbReference type="ARBA" id="ARBA00022840"/>
    </source>
</evidence>
<dbReference type="InterPro" id="IPR045076">
    <property type="entry name" value="MutS"/>
</dbReference>
<dbReference type="InterPro" id="IPR007696">
    <property type="entry name" value="DNA_mismatch_repair_MutS_core"/>
</dbReference>
<dbReference type="GO" id="GO:0030983">
    <property type="term" value="F:mismatched DNA binding"/>
    <property type="evidence" value="ECO:0007669"/>
    <property type="project" value="InterPro"/>
</dbReference>
<dbReference type="SUPFAM" id="SSF55271">
    <property type="entry name" value="DNA repair protein MutS, domain I"/>
    <property type="match status" value="1"/>
</dbReference>
<dbReference type="Gene3D" id="3.30.420.110">
    <property type="entry name" value="MutS, connector domain"/>
    <property type="match status" value="1"/>
</dbReference>
<evidence type="ECO:0000313" key="16">
    <source>
        <dbReference type="Proteomes" id="UP000597762"/>
    </source>
</evidence>
<evidence type="ECO:0000256" key="8">
    <source>
        <dbReference type="ARBA" id="ARBA00023204"/>
    </source>
</evidence>
<comment type="caution">
    <text evidence="15">The sequence shown here is derived from an EMBL/GenBank/DDBJ whole genome shotgun (WGS) entry which is preliminary data.</text>
</comment>
<dbReference type="GO" id="GO:0005634">
    <property type="term" value="C:nucleus"/>
    <property type="evidence" value="ECO:0007669"/>
    <property type="project" value="UniProtKB-SubCell"/>
</dbReference>
<dbReference type="Proteomes" id="UP000597762">
    <property type="component" value="Unassembled WGS sequence"/>
</dbReference>
<dbReference type="PANTHER" id="PTHR11361">
    <property type="entry name" value="DNA MISMATCH REPAIR PROTEIN MUTS FAMILY MEMBER"/>
    <property type="match status" value="1"/>
</dbReference>
<dbReference type="SUPFAM" id="SSF48334">
    <property type="entry name" value="DNA repair protein MutS, domain III"/>
    <property type="match status" value="1"/>
</dbReference>
<dbReference type="InterPro" id="IPR036187">
    <property type="entry name" value="DNA_mismatch_repair_MutS_sf"/>
</dbReference>
<feature type="domain" description="DNA mismatch repair protein MutS core" evidence="14">
    <location>
        <begin position="353"/>
        <end position="654"/>
    </location>
</feature>
<dbReference type="PIRSF" id="PIRSF037677">
    <property type="entry name" value="DNA_mis_repair_Msh6"/>
    <property type="match status" value="1"/>
</dbReference>
<evidence type="ECO:0000256" key="5">
    <source>
        <dbReference type="ARBA" id="ARBA00022763"/>
    </source>
</evidence>
<dbReference type="Pfam" id="PF01624">
    <property type="entry name" value="MutS_I"/>
    <property type="match status" value="1"/>
</dbReference>
<dbReference type="InterPro" id="IPR016151">
    <property type="entry name" value="DNA_mismatch_repair_MutS_N"/>
</dbReference>
<comment type="similarity">
    <text evidence="2">Belongs to the DNA mismatch repair MutS family. MSH3 subfamily.</text>
</comment>
<evidence type="ECO:0000256" key="10">
    <source>
        <dbReference type="ARBA" id="ARBA00029792"/>
    </source>
</evidence>
<dbReference type="Gene3D" id="3.40.1170.10">
    <property type="entry name" value="DNA repair protein MutS, domain I"/>
    <property type="match status" value="1"/>
</dbReference>
<evidence type="ECO:0000256" key="3">
    <source>
        <dbReference type="ARBA" id="ARBA00022151"/>
    </source>
</evidence>
<evidence type="ECO:0000256" key="9">
    <source>
        <dbReference type="ARBA" id="ARBA00023242"/>
    </source>
</evidence>
<keyword evidence="4" id="KW-0547">Nucleotide-binding</keyword>
<dbReference type="GO" id="GO:0006312">
    <property type="term" value="P:mitotic recombination"/>
    <property type="evidence" value="ECO:0007669"/>
    <property type="project" value="TreeGrafter"/>
</dbReference>
<evidence type="ECO:0000256" key="12">
    <source>
        <dbReference type="SAM" id="Coils"/>
    </source>
</evidence>
<evidence type="ECO:0000256" key="11">
    <source>
        <dbReference type="ARBA" id="ARBA00073774"/>
    </source>
</evidence>
<dbReference type="Pfam" id="PF05188">
    <property type="entry name" value="MutS_II"/>
    <property type="match status" value="1"/>
</dbReference>
<dbReference type="InterPro" id="IPR007860">
    <property type="entry name" value="DNA_mmatch_repair_MutS_con_dom"/>
</dbReference>
<name>A0A812CFH1_ACAPH</name>
<dbReference type="AlphaFoldDB" id="A0A812CFH1"/>
<keyword evidence="8" id="KW-0234">DNA repair</keyword>
<dbReference type="SMART" id="SM00533">
    <property type="entry name" value="MUTSd"/>
    <property type="match status" value="1"/>
</dbReference>
<dbReference type="FunFam" id="1.10.1420.10:FF:000004">
    <property type="entry name" value="DNA mismatch repair protein Msh3"/>
    <property type="match status" value="1"/>
</dbReference>
<evidence type="ECO:0000313" key="15">
    <source>
        <dbReference type="EMBL" id="CAE1273496.1"/>
    </source>
</evidence>
<dbReference type="GO" id="GO:0005524">
    <property type="term" value="F:ATP binding"/>
    <property type="evidence" value="ECO:0007669"/>
    <property type="project" value="UniProtKB-KW"/>
</dbReference>
<keyword evidence="5" id="KW-0227">DNA damage</keyword>
<organism evidence="15 16">
    <name type="scientific">Acanthosepion pharaonis</name>
    <name type="common">Pharaoh cuttlefish</name>
    <name type="synonym">Sepia pharaonis</name>
    <dbReference type="NCBI Taxonomy" id="158019"/>
    <lineage>
        <taxon>Eukaryota</taxon>
        <taxon>Metazoa</taxon>
        <taxon>Spiralia</taxon>
        <taxon>Lophotrochozoa</taxon>
        <taxon>Mollusca</taxon>
        <taxon>Cephalopoda</taxon>
        <taxon>Coleoidea</taxon>
        <taxon>Decapodiformes</taxon>
        <taxon>Sepiida</taxon>
        <taxon>Sepiina</taxon>
        <taxon>Sepiidae</taxon>
        <taxon>Acanthosepion</taxon>
    </lineage>
</organism>
<dbReference type="Gene3D" id="1.10.1420.10">
    <property type="match status" value="2"/>
</dbReference>
<dbReference type="InterPro" id="IPR017261">
    <property type="entry name" value="DNA_mismatch_repair_MutS/MSH"/>
</dbReference>
<keyword evidence="9" id="KW-0539">Nucleus</keyword>
<keyword evidence="16" id="KW-1185">Reference proteome</keyword>
<dbReference type="GO" id="GO:0006298">
    <property type="term" value="P:mismatch repair"/>
    <property type="evidence" value="ECO:0007669"/>
    <property type="project" value="InterPro"/>
</dbReference>
<feature type="region of interest" description="Disordered" evidence="13">
    <location>
        <begin position="1"/>
        <end position="31"/>
    </location>
</feature>
<comment type="subcellular location">
    <subcellularLocation>
        <location evidence="1">Nucleus</location>
    </subcellularLocation>
</comment>
<protein>
    <recommendedName>
        <fullName evidence="3 11">DNA mismatch repair protein MSH3</fullName>
    </recommendedName>
    <alternativeName>
        <fullName evidence="3 11">DNA mismatch repair protein MSH3</fullName>
    </alternativeName>
    <alternativeName>
        <fullName evidence="10">MutS protein homolog 3</fullName>
    </alternativeName>
</protein>
<dbReference type="SUPFAM" id="SSF53150">
    <property type="entry name" value="DNA repair protein MutS, domain II"/>
    <property type="match status" value="1"/>
</dbReference>